<organism evidence="1 2">
    <name type="scientific">Paenibacillus plantiphilus</name>
    <dbReference type="NCBI Taxonomy" id="2905650"/>
    <lineage>
        <taxon>Bacteria</taxon>
        <taxon>Bacillati</taxon>
        <taxon>Bacillota</taxon>
        <taxon>Bacilli</taxon>
        <taxon>Bacillales</taxon>
        <taxon>Paenibacillaceae</taxon>
        <taxon>Paenibacillus</taxon>
    </lineage>
</organism>
<dbReference type="RefSeq" id="WP_236338184.1">
    <property type="nucleotide sequence ID" value="NZ_CAKMMF010000001.1"/>
</dbReference>
<protein>
    <submittedName>
        <fullName evidence="1">Uncharacterized protein</fullName>
    </submittedName>
</protein>
<comment type="caution">
    <text evidence="1">The sequence shown here is derived from an EMBL/GenBank/DDBJ whole genome shotgun (WGS) entry which is preliminary data.</text>
</comment>
<accession>A0ABM9BL60</accession>
<evidence type="ECO:0000313" key="2">
    <source>
        <dbReference type="Proteomes" id="UP000838686"/>
    </source>
</evidence>
<evidence type="ECO:0000313" key="1">
    <source>
        <dbReference type="EMBL" id="CAH1189927.1"/>
    </source>
</evidence>
<dbReference type="Proteomes" id="UP000838686">
    <property type="component" value="Unassembled WGS sequence"/>
</dbReference>
<sequence length="100" mass="11559">MSLATILFGPNRWKTILAANAHGTDELQDKYEYLQHKGVKSRLRVEEDHSLFAVLAIDYRSSRQRNRSMALLVHEEDLSRAVEALNKYESLRYAAQTPVR</sequence>
<name>A0ABM9BL60_9BACL</name>
<proteinExistence type="predicted"/>
<dbReference type="EMBL" id="CAKMMF010000001">
    <property type="protein sequence ID" value="CAH1189927.1"/>
    <property type="molecule type" value="Genomic_DNA"/>
</dbReference>
<reference evidence="1" key="1">
    <citation type="submission" date="2022-01" db="EMBL/GenBank/DDBJ databases">
        <authorList>
            <person name="Criscuolo A."/>
        </authorList>
    </citation>
    <scope>NUCLEOTIDE SEQUENCE</scope>
    <source>
        <strain evidence="1">CIP111893</strain>
    </source>
</reference>
<keyword evidence="2" id="KW-1185">Reference proteome</keyword>
<gene>
    <name evidence="1" type="ORF">PAECIP111893_00025</name>
</gene>